<comment type="catalytic activity">
    <reaction evidence="8">
        <text>2 reduced [2Fe-2S]-[ferredoxin] + NADP(+) + H(+) = 2 oxidized [2Fe-2S]-[ferredoxin] + NADPH</text>
        <dbReference type="Rhea" id="RHEA:20125"/>
        <dbReference type="Rhea" id="RHEA-COMP:10000"/>
        <dbReference type="Rhea" id="RHEA-COMP:10001"/>
        <dbReference type="ChEBI" id="CHEBI:15378"/>
        <dbReference type="ChEBI" id="CHEBI:33737"/>
        <dbReference type="ChEBI" id="CHEBI:33738"/>
        <dbReference type="ChEBI" id="CHEBI:57783"/>
        <dbReference type="ChEBI" id="CHEBI:58349"/>
        <dbReference type="EC" id="1.18.1.2"/>
    </reaction>
</comment>
<dbReference type="InterPro" id="IPR055275">
    <property type="entry name" value="Ferredox_Rdtase"/>
</dbReference>
<dbReference type="InterPro" id="IPR036188">
    <property type="entry name" value="FAD/NAD-bd_sf"/>
</dbReference>
<gene>
    <name evidence="11" type="ORF">AB2L28_08210</name>
</gene>
<keyword evidence="7" id="KW-0560">Oxidoreductase</keyword>
<organism evidence="11 12">
    <name type="scientific">Kineococcus mangrovi</name>
    <dbReference type="NCBI Taxonomy" id="1660183"/>
    <lineage>
        <taxon>Bacteria</taxon>
        <taxon>Bacillati</taxon>
        <taxon>Actinomycetota</taxon>
        <taxon>Actinomycetes</taxon>
        <taxon>Kineosporiales</taxon>
        <taxon>Kineosporiaceae</taxon>
        <taxon>Kineococcus</taxon>
    </lineage>
</organism>
<evidence type="ECO:0000256" key="1">
    <source>
        <dbReference type="ARBA" id="ARBA00001974"/>
    </source>
</evidence>
<dbReference type="PANTHER" id="PTHR48467:SF1">
    <property type="entry name" value="GLUTAMATE SYNTHASE 1 [NADH], CHLOROPLASTIC-LIKE"/>
    <property type="match status" value="1"/>
</dbReference>
<dbReference type="Gene3D" id="3.40.50.720">
    <property type="entry name" value="NAD(P)-binding Rossmann-like Domain"/>
    <property type="match status" value="1"/>
</dbReference>
<evidence type="ECO:0000256" key="6">
    <source>
        <dbReference type="ARBA" id="ARBA00022857"/>
    </source>
</evidence>
<dbReference type="PRINTS" id="PR00419">
    <property type="entry name" value="ADXRDTASE"/>
</dbReference>
<dbReference type="RefSeq" id="WP_370718255.1">
    <property type="nucleotide sequence ID" value="NZ_JBGGTQ010000003.1"/>
</dbReference>
<evidence type="ECO:0000256" key="8">
    <source>
        <dbReference type="ARBA" id="ARBA00047776"/>
    </source>
</evidence>
<protein>
    <recommendedName>
        <fullName evidence="3">ferredoxin--NADP(+) reductase</fullName>
        <ecNumber evidence="3">1.18.1.2</ecNumber>
    </recommendedName>
</protein>
<evidence type="ECO:0000256" key="2">
    <source>
        <dbReference type="ARBA" id="ARBA00008312"/>
    </source>
</evidence>
<evidence type="ECO:0000259" key="10">
    <source>
        <dbReference type="Pfam" id="PF07992"/>
    </source>
</evidence>
<feature type="domain" description="FAD/NAD(P)-binding" evidence="10">
    <location>
        <begin position="32"/>
        <end position="193"/>
    </location>
</feature>
<feature type="region of interest" description="Disordered" evidence="9">
    <location>
        <begin position="1"/>
        <end position="28"/>
    </location>
</feature>
<sequence length="502" mass="53348">MPPPQSSVDPGRPSRGASPASRPGVEVPPAGTVAVVGTGPAGIYSAQMLLKQLPGVSVDLFDKLPAPFGLVRYGVAPDHPAIKRIQEPLQDVLESAGVRLLCNVEVGRDVSVQELSEHYDAVVLATGAEQDAPLDVPGHDLPGSHGAAAFVAWYNSHPDADPRWSLRARAAAVVGGGNVALDVTRVLAQQADRLLSTDVSDDVHEALRRSELREVHVFVRRGPVGTRFSPLELRELGEQPGFDVVVDPGDVVVDDHTRRMVEQFSPKRQVLETLTGWAHRDPASLTAPRRVHLHFFQAPVLIGGTGSVEFLRTERTEHDEVGHVRGTGRLTTTPVQAVYRAVGYASSPVPGAPFDRRRRLIPNRAGRVLDDDGGVVPGLYVTGWAKRGPVGLIGSTKSDARETVTHLVEDLLARGAGPGRSGGVPAAGGTRGLFHAPSADVVDLGGWSRIHAAELAAGVARRRDRVKIATRRGLLDVARAGREDPDPAGPITSDRPGTQPTP</sequence>
<comment type="similarity">
    <text evidence="2">Belongs to the ferredoxin--NADP reductase type 1 family.</text>
</comment>
<comment type="caution">
    <text evidence="11">The sequence shown here is derived from an EMBL/GenBank/DDBJ whole genome shotgun (WGS) entry which is preliminary data.</text>
</comment>
<comment type="cofactor">
    <cofactor evidence="1">
        <name>FAD</name>
        <dbReference type="ChEBI" id="CHEBI:57692"/>
    </cofactor>
</comment>
<evidence type="ECO:0000313" key="12">
    <source>
        <dbReference type="Proteomes" id="UP001566476"/>
    </source>
</evidence>
<reference evidence="11 12" key="1">
    <citation type="submission" date="2024-07" db="EMBL/GenBank/DDBJ databases">
        <authorList>
            <person name="Thanompreechachai J."/>
            <person name="Duangmal K."/>
        </authorList>
    </citation>
    <scope>NUCLEOTIDE SEQUENCE [LARGE SCALE GENOMIC DNA]</scope>
    <source>
        <strain evidence="11 12">TBRC 1896</strain>
    </source>
</reference>
<dbReference type="SUPFAM" id="SSF51971">
    <property type="entry name" value="Nucleotide-binding domain"/>
    <property type="match status" value="1"/>
</dbReference>
<evidence type="ECO:0000256" key="4">
    <source>
        <dbReference type="ARBA" id="ARBA00022630"/>
    </source>
</evidence>
<dbReference type="EC" id="1.18.1.2" evidence="3"/>
<dbReference type="Pfam" id="PF07992">
    <property type="entry name" value="Pyr_redox_2"/>
    <property type="match status" value="1"/>
</dbReference>
<accession>A0ABV4I2H5</accession>
<evidence type="ECO:0000256" key="9">
    <source>
        <dbReference type="SAM" id="MobiDB-lite"/>
    </source>
</evidence>
<dbReference type="PIRSF" id="PIRSF000362">
    <property type="entry name" value="FNR"/>
    <property type="match status" value="1"/>
</dbReference>
<evidence type="ECO:0000256" key="3">
    <source>
        <dbReference type="ARBA" id="ARBA00013223"/>
    </source>
</evidence>
<keyword evidence="6" id="KW-0521">NADP</keyword>
<proteinExistence type="inferred from homology"/>
<dbReference type="InterPro" id="IPR021163">
    <property type="entry name" value="Ferredox_Rdtase_adrenod"/>
</dbReference>
<dbReference type="InterPro" id="IPR023753">
    <property type="entry name" value="FAD/NAD-binding_dom"/>
</dbReference>
<evidence type="ECO:0000256" key="7">
    <source>
        <dbReference type="ARBA" id="ARBA00023002"/>
    </source>
</evidence>
<dbReference type="Gene3D" id="3.50.50.60">
    <property type="entry name" value="FAD/NAD(P)-binding domain"/>
    <property type="match status" value="1"/>
</dbReference>
<dbReference type="EMBL" id="JBGGTQ010000003">
    <property type="protein sequence ID" value="MEZ0492220.1"/>
    <property type="molecule type" value="Genomic_DNA"/>
</dbReference>
<evidence type="ECO:0000256" key="5">
    <source>
        <dbReference type="ARBA" id="ARBA00022827"/>
    </source>
</evidence>
<keyword evidence="12" id="KW-1185">Reference proteome</keyword>
<feature type="region of interest" description="Disordered" evidence="9">
    <location>
        <begin position="475"/>
        <end position="502"/>
    </location>
</feature>
<keyword evidence="5" id="KW-0274">FAD</keyword>
<dbReference type="PANTHER" id="PTHR48467">
    <property type="entry name" value="GLUTAMATE SYNTHASE 1 [NADH], CHLOROPLASTIC-LIKE"/>
    <property type="match status" value="1"/>
</dbReference>
<dbReference type="Proteomes" id="UP001566476">
    <property type="component" value="Unassembled WGS sequence"/>
</dbReference>
<name>A0ABV4I2H5_9ACTN</name>
<keyword evidence="4" id="KW-0285">Flavoprotein</keyword>
<evidence type="ECO:0000313" key="11">
    <source>
        <dbReference type="EMBL" id="MEZ0492220.1"/>
    </source>
</evidence>